<dbReference type="Proteomes" id="UP000028582">
    <property type="component" value="Unassembled WGS sequence"/>
</dbReference>
<comment type="caution">
    <text evidence="2">The sequence shown here is derived from an EMBL/GenBank/DDBJ whole genome shotgun (WGS) entry which is preliminary data.</text>
</comment>
<accession>A0A080ZHH7</accession>
<sequence>MERVCQDGTTSSHYMDPPMSSSSGGPTYEEMAKK</sequence>
<proteinExistence type="predicted"/>
<dbReference type="EMBL" id="ANJA01003099">
    <property type="protein sequence ID" value="ETO66088.1"/>
    <property type="molecule type" value="Genomic_DNA"/>
</dbReference>
<dbReference type="AlphaFoldDB" id="A0A080ZHH7"/>
<evidence type="ECO:0000256" key="1">
    <source>
        <dbReference type="SAM" id="MobiDB-lite"/>
    </source>
</evidence>
<reference evidence="2 3" key="1">
    <citation type="submission" date="2013-11" db="EMBL/GenBank/DDBJ databases">
        <title>The Genome Sequence of Phytophthora parasitica P1976.</title>
        <authorList>
            <consortium name="The Broad Institute Genomics Platform"/>
            <person name="Russ C."/>
            <person name="Tyler B."/>
            <person name="Panabieres F."/>
            <person name="Shan W."/>
            <person name="Tripathy S."/>
            <person name="Grunwald N."/>
            <person name="Machado M."/>
            <person name="Johnson C.S."/>
            <person name="Walker B."/>
            <person name="Young S."/>
            <person name="Zeng Q."/>
            <person name="Gargeya S."/>
            <person name="Fitzgerald M."/>
            <person name="Haas B."/>
            <person name="Abouelleil A."/>
            <person name="Allen A.W."/>
            <person name="Alvarado L."/>
            <person name="Arachchi H.M."/>
            <person name="Berlin A.M."/>
            <person name="Chapman S.B."/>
            <person name="Gainer-Dewar J."/>
            <person name="Goldberg J."/>
            <person name="Griggs A."/>
            <person name="Gujja S."/>
            <person name="Hansen M."/>
            <person name="Howarth C."/>
            <person name="Imamovic A."/>
            <person name="Ireland A."/>
            <person name="Larimer J."/>
            <person name="McCowan C."/>
            <person name="Murphy C."/>
            <person name="Pearson M."/>
            <person name="Poon T.W."/>
            <person name="Priest M."/>
            <person name="Roberts A."/>
            <person name="Saif S."/>
            <person name="Shea T."/>
            <person name="Sisk P."/>
            <person name="Sykes S."/>
            <person name="Wortman J."/>
            <person name="Nusbaum C."/>
            <person name="Birren B."/>
        </authorList>
    </citation>
    <scope>NUCLEOTIDE SEQUENCE [LARGE SCALE GENOMIC DNA]</scope>
    <source>
        <strain evidence="2 3">P1976</strain>
    </source>
</reference>
<gene>
    <name evidence="2" type="ORF">F444_16663</name>
</gene>
<name>A0A080ZHH7_PHYNI</name>
<evidence type="ECO:0000313" key="3">
    <source>
        <dbReference type="Proteomes" id="UP000028582"/>
    </source>
</evidence>
<organism evidence="2 3">
    <name type="scientific">Phytophthora nicotianae P1976</name>
    <dbReference type="NCBI Taxonomy" id="1317066"/>
    <lineage>
        <taxon>Eukaryota</taxon>
        <taxon>Sar</taxon>
        <taxon>Stramenopiles</taxon>
        <taxon>Oomycota</taxon>
        <taxon>Peronosporomycetes</taxon>
        <taxon>Peronosporales</taxon>
        <taxon>Peronosporaceae</taxon>
        <taxon>Phytophthora</taxon>
    </lineage>
</organism>
<protein>
    <submittedName>
        <fullName evidence="2">Uncharacterized protein</fullName>
    </submittedName>
</protein>
<evidence type="ECO:0000313" key="2">
    <source>
        <dbReference type="EMBL" id="ETO66088.1"/>
    </source>
</evidence>
<feature type="region of interest" description="Disordered" evidence="1">
    <location>
        <begin position="1"/>
        <end position="34"/>
    </location>
</feature>